<dbReference type="InterPro" id="IPR036259">
    <property type="entry name" value="MFS_trans_sf"/>
</dbReference>
<keyword evidence="5 6" id="KW-0472">Membrane</keyword>
<feature type="transmembrane region" description="Helical" evidence="6">
    <location>
        <begin position="385"/>
        <end position="406"/>
    </location>
</feature>
<evidence type="ECO:0000256" key="3">
    <source>
        <dbReference type="ARBA" id="ARBA00022692"/>
    </source>
</evidence>
<dbReference type="InParanoid" id="A0A165QNV5"/>
<feature type="transmembrane region" description="Helical" evidence="6">
    <location>
        <begin position="154"/>
        <end position="176"/>
    </location>
</feature>
<evidence type="ECO:0000256" key="5">
    <source>
        <dbReference type="ARBA" id="ARBA00023136"/>
    </source>
</evidence>
<organism evidence="8 9">
    <name type="scientific">Exidia glandulosa HHB12029</name>
    <dbReference type="NCBI Taxonomy" id="1314781"/>
    <lineage>
        <taxon>Eukaryota</taxon>
        <taxon>Fungi</taxon>
        <taxon>Dikarya</taxon>
        <taxon>Basidiomycota</taxon>
        <taxon>Agaricomycotina</taxon>
        <taxon>Agaricomycetes</taxon>
        <taxon>Auriculariales</taxon>
        <taxon>Exidiaceae</taxon>
        <taxon>Exidia</taxon>
    </lineage>
</organism>
<dbReference type="Gene3D" id="1.20.1250.20">
    <property type="entry name" value="MFS general substrate transporter like domains"/>
    <property type="match status" value="1"/>
</dbReference>
<protein>
    <submittedName>
        <fullName evidence="8">MFS general substrate transporter</fullName>
    </submittedName>
</protein>
<evidence type="ECO:0000313" key="9">
    <source>
        <dbReference type="Proteomes" id="UP000077266"/>
    </source>
</evidence>
<dbReference type="SUPFAM" id="SSF103473">
    <property type="entry name" value="MFS general substrate transporter"/>
    <property type="match status" value="1"/>
</dbReference>
<keyword evidence="4 6" id="KW-1133">Transmembrane helix</keyword>
<keyword evidence="9" id="KW-1185">Reference proteome</keyword>
<comment type="subcellular location">
    <subcellularLocation>
        <location evidence="1">Membrane</location>
        <topology evidence="1">Multi-pass membrane protein</topology>
    </subcellularLocation>
</comment>
<feature type="transmembrane region" description="Helical" evidence="6">
    <location>
        <begin position="294"/>
        <end position="314"/>
    </location>
</feature>
<reference evidence="8 9" key="1">
    <citation type="journal article" date="2016" name="Mol. Biol. Evol.">
        <title>Comparative Genomics of Early-Diverging Mushroom-Forming Fungi Provides Insights into the Origins of Lignocellulose Decay Capabilities.</title>
        <authorList>
            <person name="Nagy L.G."/>
            <person name="Riley R."/>
            <person name="Tritt A."/>
            <person name="Adam C."/>
            <person name="Daum C."/>
            <person name="Floudas D."/>
            <person name="Sun H."/>
            <person name="Yadav J.S."/>
            <person name="Pangilinan J."/>
            <person name="Larsson K.H."/>
            <person name="Matsuura K."/>
            <person name="Barry K."/>
            <person name="Labutti K."/>
            <person name="Kuo R."/>
            <person name="Ohm R.A."/>
            <person name="Bhattacharya S.S."/>
            <person name="Shirouzu T."/>
            <person name="Yoshinaga Y."/>
            <person name="Martin F.M."/>
            <person name="Grigoriev I.V."/>
            <person name="Hibbett D.S."/>
        </authorList>
    </citation>
    <scope>NUCLEOTIDE SEQUENCE [LARGE SCALE GENOMIC DNA]</scope>
    <source>
        <strain evidence="8 9">HHB12029</strain>
    </source>
</reference>
<evidence type="ECO:0000256" key="2">
    <source>
        <dbReference type="ARBA" id="ARBA00022448"/>
    </source>
</evidence>
<feature type="transmembrane region" description="Helical" evidence="6">
    <location>
        <begin position="320"/>
        <end position="339"/>
    </location>
</feature>
<keyword evidence="2" id="KW-0813">Transport</keyword>
<dbReference type="GO" id="GO:0016020">
    <property type="term" value="C:membrane"/>
    <property type="evidence" value="ECO:0007669"/>
    <property type="project" value="UniProtKB-SubCell"/>
</dbReference>
<evidence type="ECO:0000259" key="7">
    <source>
        <dbReference type="PROSITE" id="PS50850"/>
    </source>
</evidence>
<dbReference type="AlphaFoldDB" id="A0A165QNV5"/>
<accession>A0A165QNV5</accession>
<dbReference type="InterPro" id="IPR011701">
    <property type="entry name" value="MFS"/>
</dbReference>
<name>A0A165QNV5_EXIGL</name>
<proteinExistence type="predicted"/>
<evidence type="ECO:0000256" key="1">
    <source>
        <dbReference type="ARBA" id="ARBA00004141"/>
    </source>
</evidence>
<feature type="transmembrane region" description="Helical" evidence="6">
    <location>
        <begin position="122"/>
        <end position="142"/>
    </location>
</feature>
<dbReference type="Proteomes" id="UP000077266">
    <property type="component" value="Unassembled WGS sequence"/>
</dbReference>
<feature type="transmembrane region" description="Helical" evidence="6">
    <location>
        <begin position="466"/>
        <end position="486"/>
    </location>
</feature>
<feature type="transmembrane region" description="Helical" evidence="6">
    <location>
        <begin position="351"/>
        <end position="373"/>
    </location>
</feature>
<dbReference type="InterPro" id="IPR020846">
    <property type="entry name" value="MFS_dom"/>
</dbReference>
<dbReference type="GO" id="GO:0022857">
    <property type="term" value="F:transmembrane transporter activity"/>
    <property type="evidence" value="ECO:0007669"/>
    <property type="project" value="InterPro"/>
</dbReference>
<feature type="transmembrane region" description="Helical" evidence="6">
    <location>
        <begin position="200"/>
        <end position="222"/>
    </location>
</feature>
<evidence type="ECO:0000256" key="4">
    <source>
        <dbReference type="ARBA" id="ARBA00022989"/>
    </source>
</evidence>
<keyword evidence="3 6" id="KW-0812">Transmembrane</keyword>
<dbReference type="PANTHER" id="PTHR23504:SF15">
    <property type="entry name" value="MAJOR FACILITATOR SUPERFAMILY (MFS) PROFILE DOMAIN-CONTAINING PROTEIN"/>
    <property type="match status" value="1"/>
</dbReference>
<feature type="domain" description="Major facilitator superfamily (MFS) profile" evidence="7">
    <location>
        <begin position="25"/>
        <end position="491"/>
    </location>
</feature>
<feature type="transmembrane region" description="Helical" evidence="6">
    <location>
        <begin position="63"/>
        <end position="85"/>
    </location>
</feature>
<dbReference type="PROSITE" id="PS50850">
    <property type="entry name" value="MFS"/>
    <property type="match status" value="1"/>
</dbReference>
<gene>
    <name evidence="8" type="ORF">EXIGLDRAFT_827817</name>
</gene>
<dbReference type="CDD" id="cd17330">
    <property type="entry name" value="MFS_SLC46_TetA_like"/>
    <property type="match status" value="1"/>
</dbReference>
<dbReference type="InterPro" id="IPR001958">
    <property type="entry name" value="Tet-R_TetA/multi-R_MdtG-like"/>
</dbReference>
<dbReference type="Pfam" id="PF07690">
    <property type="entry name" value="MFS_1"/>
    <property type="match status" value="1"/>
</dbReference>
<sequence>MAPPAQQELEPLVAQRRETPLPAKQLAILCLVRLAEPIAYTQIFPYVNRMMEHLHVTDDPRQIGFYSGLVESVFAFAQLLFIFQWGKLSDRVGRKPVILCGLCGSALSTMLFGLSNSLPTALAARMLAGGLAGNVAVIQSMVGELTDETNQARAFPLLSLCWNIGCIIGPLLGGALSEPASRYPDVFGHIQFLRDHPLRFFLPCAISCSLTLCSIILGYFSLKETLPSKIREKQRQLDIEPTPAPTYGTIAVPAIDAEAAEPPARPPPSIRSLIVDPVVISVVRTYFMLSMNGTAFDVLFVLLSYTAIIHGGLSRNPVEIGSALAFGGLVAALMQPFAFPWLTKRIKLKTLYPCLLAIYPVTFLLMPFLNTIARDNLVTGTEDKLTAHGVALLWTCIAALLLLVRVAGMCYASNMIFIKHAAPTREALGSTFGVAQTVASISRGISPALSSSLFAVTVEHNLLNGWFVWLVMGLLGSIGVFAATHIKDGVEYRKKQEELAQVDD</sequence>
<dbReference type="OrthoDB" id="419616at2759"/>
<dbReference type="PANTHER" id="PTHR23504">
    <property type="entry name" value="MAJOR FACILITATOR SUPERFAMILY DOMAIN-CONTAINING PROTEIN 10"/>
    <property type="match status" value="1"/>
</dbReference>
<evidence type="ECO:0000313" key="8">
    <source>
        <dbReference type="EMBL" id="KZW03867.1"/>
    </source>
</evidence>
<feature type="transmembrane region" description="Helical" evidence="6">
    <location>
        <begin position="97"/>
        <end position="116"/>
    </location>
</feature>
<dbReference type="EMBL" id="KV425882">
    <property type="protein sequence ID" value="KZW03867.1"/>
    <property type="molecule type" value="Genomic_DNA"/>
</dbReference>
<evidence type="ECO:0000256" key="6">
    <source>
        <dbReference type="SAM" id="Phobius"/>
    </source>
</evidence>
<dbReference type="PRINTS" id="PR01035">
    <property type="entry name" value="TCRTETA"/>
</dbReference>